<proteinExistence type="inferred from homology"/>
<comment type="catalytic activity">
    <reaction evidence="7">
        <text>(6S)-5-methyl-5,6,7,8-tetrahydrofolate + NAD(+) = (6R)-5,10-methylene-5,6,7,8-tetrahydrofolate + NADH + H(+)</text>
        <dbReference type="Rhea" id="RHEA:19821"/>
        <dbReference type="ChEBI" id="CHEBI:15378"/>
        <dbReference type="ChEBI" id="CHEBI:15636"/>
        <dbReference type="ChEBI" id="CHEBI:18608"/>
        <dbReference type="ChEBI" id="CHEBI:57540"/>
        <dbReference type="ChEBI" id="CHEBI:57945"/>
        <dbReference type="EC" id="1.5.1.54"/>
    </reaction>
    <physiologicalReaction direction="right-to-left" evidence="7">
        <dbReference type="Rhea" id="RHEA:19823"/>
    </physiologicalReaction>
</comment>
<comment type="caution">
    <text evidence="9">The sequence shown here is derived from an EMBL/GenBank/DDBJ whole genome shotgun (WGS) entry which is preliminary data.</text>
</comment>
<dbReference type="GO" id="GO:0004489">
    <property type="term" value="F:methylenetetrahydrofolate reductase [NAD(P)H] activity"/>
    <property type="evidence" value="ECO:0007669"/>
    <property type="project" value="UniProtKB-EC"/>
</dbReference>
<evidence type="ECO:0000256" key="2">
    <source>
        <dbReference type="ARBA" id="ARBA00004777"/>
    </source>
</evidence>
<dbReference type="InterPro" id="IPR029041">
    <property type="entry name" value="FAD-linked_oxidoreductase-like"/>
</dbReference>
<dbReference type="PANTHER" id="PTHR45754">
    <property type="entry name" value="METHYLENETETRAHYDROFOLATE REDUCTASE"/>
    <property type="match status" value="1"/>
</dbReference>
<evidence type="ECO:0000256" key="3">
    <source>
        <dbReference type="ARBA" id="ARBA00006743"/>
    </source>
</evidence>
<dbReference type="Pfam" id="PF02219">
    <property type="entry name" value="MTHFR"/>
    <property type="match status" value="1"/>
</dbReference>
<keyword evidence="4 8" id="KW-0285">Flavoprotein</keyword>
<sequence>MRADLVRAVRGLGYEVIPFAKTEQAVRDHVPTDVPLTVTASPAKGQDATIDLAVALAGHGYAVSPHLSAQQVRDHQHLAGLVGRCRDAGITGVFVVGGDRTATTTAFADALALLRAVHELDHGFTDIGIGGHPEGHPDVSEQVLMQALADKAPLATHITTQIVFDPRAILAWIHRVRAYDVNLPVHVGLPGAVHRQKLLRVAGGLGLGESAKFLKKQQTLLRRFFLPGGYRPDALLSGLAPHLGEADDAVAGFHVFTFNDLAPTEAWRRRLLSDLT</sequence>
<evidence type="ECO:0000313" key="9">
    <source>
        <dbReference type="EMBL" id="MDX3044217.1"/>
    </source>
</evidence>
<organism evidence="9 10">
    <name type="scientific">Streptomyces caniscabiei</name>
    <dbReference type="NCBI Taxonomy" id="2746961"/>
    <lineage>
        <taxon>Bacteria</taxon>
        <taxon>Bacillati</taxon>
        <taxon>Actinomycetota</taxon>
        <taxon>Actinomycetes</taxon>
        <taxon>Kitasatosporales</taxon>
        <taxon>Streptomycetaceae</taxon>
        <taxon>Streptomyces</taxon>
    </lineage>
</organism>
<gene>
    <name evidence="9" type="ORF">PV383_44740</name>
</gene>
<comment type="pathway">
    <text evidence="2 8">One-carbon metabolism; tetrahydrofolate interconversion.</text>
</comment>
<evidence type="ECO:0000256" key="7">
    <source>
        <dbReference type="ARBA" id="ARBA00048628"/>
    </source>
</evidence>
<evidence type="ECO:0000256" key="4">
    <source>
        <dbReference type="ARBA" id="ARBA00022630"/>
    </source>
</evidence>
<name>A0ABU4N5U8_9ACTN</name>
<keyword evidence="6 8" id="KW-0560">Oxidoreductase</keyword>
<dbReference type="SUPFAM" id="SSF51730">
    <property type="entry name" value="FAD-linked oxidoreductase"/>
    <property type="match status" value="1"/>
</dbReference>
<protein>
    <recommendedName>
        <fullName evidence="8">Methylenetetrahydrofolate reductase</fullName>
    </recommendedName>
</protein>
<evidence type="ECO:0000256" key="5">
    <source>
        <dbReference type="ARBA" id="ARBA00022827"/>
    </source>
</evidence>
<dbReference type="InterPro" id="IPR003171">
    <property type="entry name" value="Mehydrof_redctse-like"/>
</dbReference>
<dbReference type="EMBL" id="JARAWJ010000071">
    <property type="protein sequence ID" value="MDX3044217.1"/>
    <property type="molecule type" value="Genomic_DNA"/>
</dbReference>
<dbReference type="Gene3D" id="3.20.20.220">
    <property type="match status" value="1"/>
</dbReference>
<dbReference type="Proteomes" id="UP001282474">
    <property type="component" value="Unassembled WGS sequence"/>
</dbReference>
<dbReference type="PANTHER" id="PTHR45754:SF3">
    <property type="entry name" value="METHYLENETETRAHYDROFOLATE REDUCTASE (NADPH)"/>
    <property type="match status" value="1"/>
</dbReference>
<dbReference type="RefSeq" id="WP_313895619.1">
    <property type="nucleotide sequence ID" value="NZ_JABXWF010000042.1"/>
</dbReference>
<comment type="similarity">
    <text evidence="3 8">Belongs to the methylenetetrahydrofolate reductase family.</text>
</comment>
<evidence type="ECO:0000256" key="6">
    <source>
        <dbReference type="ARBA" id="ARBA00023002"/>
    </source>
</evidence>
<evidence type="ECO:0000256" key="8">
    <source>
        <dbReference type="RuleBase" id="RU003862"/>
    </source>
</evidence>
<comment type="cofactor">
    <cofactor evidence="1 8">
        <name>FAD</name>
        <dbReference type="ChEBI" id="CHEBI:57692"/>
    </cofactor>
</comment>
<accession>A0ABU4N5U8</accession>
<evidence type="ECO:0000313" key="10">
    <source>
        <dbReference type="Proteomes" id="UP001282474"/>
    </source>
</evidence>
<reference evidence="9 10" key="1">
    <citation type="journal article" date="2023" name="Microb. Genom.">
        <title>Mesoterricola silvestris gen. nov., sp. nov., Mesoterricola sediminis sp. nov., Geothrix oryzae sp. nov., Geothrix edaphica sp. nov., Geothrix rubra sp. nov., and Geothrix limicola sp. nov., six novel members of Acidobacteriota isolated from soils.</title>
        <authorList>
            <person name="Weisberg A.J."/>
            <person name="Pearce E."/>
            <person name="Kramer C.G."/>
            <person name="Chang J.H."/>
            <person name="Clarke C.R."/>
        </authorList>
    </citation>
    <scope>NUCLEOTIDE SEQUENCE [LARGE SCALE GENOMIC DNA]</scope>
    <source>
        <strain evidence="9 10">NE20-4-1</strain>
    </source>
</reference>
<keyword evidence="5 8" id="KW-0274">FAD</keyword>
<keyword evidence="10" id="KW-1185">Reference proteome</keyword>
<evidence type="ECO:0000256" key="1">
    <source>
        <dbReference type="ARBA" id="ARBA00001974"/>
    </source>
</evidence>